<dbReference type="InterPro" id="IPR002048">
    <property type="entry name" value="EF_hand_dom"/>
</dbReference>
<keyword evidence="3" id="KW-0106">Calcium</keyword>
<dbReference type="Proteomes" id="UP000228380">
    <property type="component" value="Chromosome 17"/>
</dbReference>
<dbReference type="AlphaFoldDB" id="A0A8B7D0G3"/>
<dbReference type="Pfam" id="PF13202">
    <property type="entry name" value="EF-hand_5"/>
    <property type="match status" value="1"/>
</dbReference>
<evidence type="ECO:0000256" key="1">
    <source>
        <dbReference type="ARBA" id="ARBA00022723"/>
    </source>
</evidence>
<dbReference type="GO" id="GO:0005509">
    <property type="term" value="F:calcium ion binding"/>
    <property type="evidence" value="ECO:0007669"/>
    <property type="project" value="InterPro"/>
</dbReference>
<keyword evidence="4" id="KW-0732">Signal</keyword>
<dbReference type="KEGG" id="pda:103721873"/>
<dbReference type="Gene3D" id="1.10.238.10">
    <property type="entry name" value="EF-hand"/>
    <property type="match status" value="3"/>
</dbReference>
<gene>
    <name evidence="7" type="primary">LOC103721873</name>
</gene>
<protein>
    <submittedName>
        <fullName evidence="7">Calumenin-B</fullName>
    </submittedName>
</protein>
<feature type="chain" id="PRO_5034084496" evidence="4">
    <location>
        <begin position="28"/>
        <end position="365"/>
    </location>
</feature>
<dbReference type="GO" id="GO:0005783">
    <property type="term" value="C:endoplasmic reticulum"/>
    <property type="evidence" value="ECO:0007669"/>
    <property type="project" value="TreeGrafter"/>
</dbReference>
<feature type="signal peptide" evidence="4">
    <location>
        <begin position="1"/>
        <end position="27"/>
    </location>
</feature>
<organism evidence="6 7">
    <name type="scientific">Phoenix dactylifera</name>
    <name type="common">Date palm</name>
    <dbReference type="NCBI Taxonomy" id="42345"/>
    <lineage>
        <taxon>Eukaryota</taxon>
        <taxon>Viridiplantae</taxon>
        <taxon>Streptophyta</taxon>
        <taxon>Embryophyta</taxon>
        <taxon>Tracheophyta</taxon>
        <taxon>Spermatophyta</taxon>
        <taxon>Magnoliopsida</taxon>
        <taxon>Liliopsida</taxon>
        <taxon>Arecaceae</taxon>
        <taxon>Coryphoideae</taxon>
        <taxon>Phoeniceae</taxon>
        <taxon>Phoenix</taxon>
    </lineage>
</organism>
<proteinExistence type="predicted"/>
<feature type="domain" description="EF-hand" evidence="5">
    <location>
        <begin position="266"/>
        <end position="301"/>
    </location>
</feature>
<evidence type="ECO:0000256" key="3">
    <source>
        <dbReference type="ARBA" id="ARBA00022837"/>
    </source>
</evidence>
<feature type="domain" description="EF-hand" evidence="5">
    <location>
        <begin position="223"/>
        <end position="252"/>
    </location>
</feature>
<feature type="domain" description="EF-hand" evidence="5">
    <location>
        <begin position="145"/>
        <end position="171"/>
    </location>
</feature>
<evidence type="ECO:0000259" key="5">
    <source>
        <dbReference type="PROSITE" id="PS50222"/>
    </source>
</evidence>
<dbReference type="PANTHER" id="PTHR10827:SF98">
    <property type="entry name" value="45 KDA CALCIUM-BINDING PROTEIN"/>
    <property type="match status" value="1"/>
</dbReference>
<keyword evidence="1" id="KW-0479">Metal-binding</keyword>
<dbReference type="SUPFAM" id="SSF47473">
    <property type="entry name" value="EF-hand"/>
    <property type="match status" value="2"/>
</dbReference>
<reference evidence="7" key="2">
    <citation type="submission" date="2025-08" db="UniProtKB">
        <authorList>
            <consortium name="RefSeq"/>
        </authorList>
    </citation>
    <scope>IDENTIFICATION</scope>
    <source>
        <tissue evidence="7">Young leaves</tissue>
    </source>
</reference>
<evidence type="ECO:0000256" key="2">
    <source>
        <dbReference type="ARBA" id="ARBA00022737"/>
    </source>
</evidence>
<dbReference type="PROSITE" id="PS00018">
    <property type="entry name" value="EF_HAND_1"/>
    <property type="match status" value="5"/>
</dbReference>
<evidence type="ECO:0000313" key="6">
    <source>
        <dbReference type="Proteomes" id="UP000228380"/>
    </source>
</evidence>
<dbReference type="OrthoDB" id="293868at2759"/>
<accession>A0A8B7D0G3</accession>
<dbReference type="InterPro" id="IPR018247">
    <property type="entry name" value="EF_Hand_1_Ca_BS"/>
</dbReference>
<dbReference type="GeneID" id="103721873"/>
<feature type="domain" description="EF-hand" evidence="5">
    <location>
        <begin position="183"/>
        <end position="213"/>
    </location>
</feature>
<sequence>MVKPGVVYLLLAIAFVILLSFSPTPHASQKRRHGRRLAHHHASFDPLVDKLERRAEEQGLLDPDTFQEKLNAIFDDRDWSKVPEFGVFEEYFGEEGRLNVTERLTYLFPLLDRYPEDGTISFQELEVWNRRQALDRLIYSTERQIKLHDKDGDGAVTLEEFLSHLSKEEIDWDNKERGKGGWWKEQFLNADKDGSGSLDSTEFRDFLHPEDSRNPAIQLWLQKEKLREMDQNEDGKLSFVEFRDRLDGIYLSFASSETDGADDSKHHQDYAKRKFGELDVNKDKVLTAEELKPIIHHLQPGEFSYAMHFTKYLMHEADDDRDGKLTLKEMLNHHQAFYSAVFEEGPFDDYDDVDDDYDDVHDEFR</sequence>
<evidence type="ECO:0000256" key="4">
    <source>
        <dbReference type="SAM" id="SignalP"/>
    </source>
</evidence>
<dbReference type="PANTHER" id="PTHR10827">
    <property type="entry name" value="RETICULOCALBIN"/>
    <property type="match status" value="1"/>
</dbReference>
<dbReference type="RefSeq" id="XP_008810466.2">
    <property type="nucleotide sequence ID" value="XM_008812244.3"/>
</dbReference>
<dbReference type="SMART" id="SM00054">
    <property type="entry name" value="EFh"/>
    <property type="match status" value="5"/>
</dbReference>
<feature type="domain" description="EF-hand" evidence="5">
    <location>
        <begin position="305"/>
        <end position="340"/>
    </location>
</feature>
<evidence type="ECO:0000313" key="7">
    <source>
        <dbReference type="RefSeq" id="XP_008810466.2"/>
    </source>
</evidence>
<dbReference type="PROSITE" id="PS50222">
    <property type="entry name" value="EF_HAND_2"/>
    <property type="match status" value="5"/>
</dbReference>
<keyword evidence="2" id="KW-0677">Repeat</keyword>
<dbReference type="InterPro" id="IPR011992">
    <property type="entry name" value="EF-hand-dom_pair"/>
</dbReference>
<dbReference type="Pfam" id="PF13499">
    <property type="entry name" value="EF-hand_7"/>
    <property type="match status" value="2"/>
</dbReference>
<keyword evidence="6" id="KW-1185">Reference proteome</keyword>
<name>A0A8B7D0G3_PHODC</name>
<reference evidence="6" key="1">
    <citation type="journal article" date="2019" name="Nat. Commun.">
        <title>Genome-wide association mapping of date palm fruit traits.</title>
        <authorList>
            <person name="Hazzouri K.M."/>
            <person name="Gros-Balthazard M."/>
            <person name="Flowers J.M."/>
            <person name="Copetti D."/>
            <person name="Lemansour A."/>
            <person name="Lebrun M."/>
            <person name="Masmoudi K."/>
            <person name="Ferrand S."/>
            <person name="Dhar M.I."/>
            <person name="Fresquez Z.A."/>
            <person name="Rosas U."/>
            <person name="Zhang J."/>
            <person name="Talag J."/>
            <person name="Lee S."/>
            <person name="Kudrna D."/>
            <person name="Powell R.F."/>
            <person name="Leitch I.J."/>
            <person name="Krueger R.R."/>
            <person name="Wing R.A."/>
            <person name="Amiri K.M.A."/>
            <person name="Purugganan M.D."/>
        </authorList>
    </citation>
    <scope>NUCLEOTIDE SEQUENCE [LARGE SCALE GENOMIC DNA]</scope>
    <source>
        <strain evidence="6">cv. Khalas</strain>
    </source>
</reference>